<evidence type="ECO:0000256" key="1">
    <source>
        <dbReference type="ARBA" id="ARBA00023015"/>
    </source>
</evidence>
<keyword evidence="6" id="KW-1185">Reference proteome</keyword>
<dbReference type="STRING" id="315749.Bcer98_1479"/>
<dbReference type="InterPro" id="IPR018060">
    <property type="entry name" value="HTH_AraC"/>
</dbReference>
<dbReference type="GO" id="GO:0003700">
    <property type="term" value="F:DNA-binding transcription factor activity"/>
    <property type="evidence" value="ECO:0007669"/>
    <property type="project" value="InterPro"/>
</dbReference>
<sequence>MCKTAPLNCKKTKSFTGEESMLSIFQHIKTYQYFPFQPEFEGMADYYTEHREKNIWNQTVLLFYQFRLKKDLHHAVSVVPDGCIDILFGCNEQDCFANICGSVIRSRMIHLQAGSEYFGVRFLPYQEVLRSNYMVKEIVDKEVPLIDMISIQHTTIEKIILAEGFQERVGLFKELIGKVVFPSDGSMNIIGQVLNKIYESKGNMNISQLAGKVGYSTRYIRKQFKESIGISPKRFSQIVRYQSALNMLLKMKNFTIWDIINENGYYDQAHFIHEFKSFGSLTPREYTEKFFGKLRCDVE</sequence>
<proteinExistence type="predicted"/>
<dbReference type="Proteomes" id="UP000002300">
    <property type="component" value="Chromosome"/>
</dbReference>
<dbReference type="AlphaFoldDB" id="A7GNT7"/>
<dbReference type="HOGENOM" id="CLU_066193_1_0_9"/>
<evidence type="ECO:0000313" key="5">
    <source>
        <dbReference type="EMBL" id="ABS21795.1"/>
    </source>
</evidence>
<dbReference type="InterPro" id="IPR009057">
    <property type="entry name" value="Homeodomain-like_sf"/>
</dbReference>
<gene>
    <name evidence="5" type="ordered locus">Bcer98_1479</name>
</gene>
<protein>
    <submittedName>
        <fullName evidence="5">Helix-turn-helix-domain containing protein AraC type</fullName>
    </submittedName>
</protein>
<dbReference type="Pfam" id="PF12833">
    <property type="entry name" value="HTH_18"/>
    <property type="match status" value="1"/>
</dbReference>
<dbReference type="SUPFAM" id="SSF46689">
    <property type="entry name" value="Homeodomain-like"/>
    <property type="match status" value="1"/>
</dbReference>
<evidence type="ECO:0000256" key="3">
    <source>
        <dbReference type="ARBA" id="ARBA00023163"/>
    </source>
</evidence>
<feature type="domain" description="HTH araC/xylS-type" evidence="4">
    <location>
        <begin position="188"/>
        <end position="289"/>
    </location>
</feature>
<keyword evidence="3" id="KW-0804">Transcription</keyword>
<reference evidence="5 6" key="1">
    <citation type="journal article" date="2008" name="Chem. Biol. Interact.">
        <title>Extending the Bacillus cereus group genomics to putative food-borne pathogens of different toxicity.</title>
        <authorList>
            <person name="Lapidus A."/>
            <person name="Goltsman E."/>
            <person name="Auger S."/>
            <person name="Galleron N."/>
            <person name="Segurens B."/>
            <person name="Dossat C."/>
            <person name="Land M.L."/>
            <person name="Broussolle V."/>
            <person name="Brillard J."/>
            <person name="Guinebretiere M.H."/>
            <person name="Sanchis V."/>
            <person name="Nguen-The C."/>
            <person name="Lereclus D."/>
            <person name="Richardson P."/>
            <person name="Wincker P."/>
            <person name="Weissenbach J."/>
            <person name="Ehrlich S.D."/>
            <person name="Sorokin A."/>
        </authorList>
    </citation>
    <scope>NUCLEOTIDE SEQUENCE [LARGE SCALE GENOMIC DNA]</scope>
    <source>
        <strain evidence="6">DSM 22905 / CIP 110041 / 391-98 / NVH 391-98</strain>
    </source>
</reference>
<keyword evidence="1" id="KW-0805">Transcription regulation</keyword>
<dbReference type="GO" id="GO:0043565">
    <property type="term" value="F:sequence-specific DNA binding"/>
    <property type="evidence" value="ECO:0007669"/>
    <property type="project" value="InterPro"/>
</dbReference>
<dbReference type="PROSITE" id="PS01124">
    <property type="entry name" value="HTH_ARAC_FAMILY_2"/>
    <property type="match status" value="1"/>
</dbReference>
<evidence type="ECO:0000259" key="4">
    <source>
        <dbReference type="PROSITE" id="PS01124"/>
    </source>
</evidence>
<dbReference type="Pfam" id="PF20240">
    <property type="entry name" value="DUF6597"/>
    <property type="match status" value="1"/>
</dbReference>
<organism evidence="5 6">
    <name type="scientific">Bacillus cytotoxicus (strain DSM 22905 / CIP 110041 / 391-98 / NVH 391-98)</name>
    <dbReference type="NCBI Taxonomy" id="315749"/>
    <lineage>
        <taxon>Bacteria</taxon>
        <taxon>Bacillati</taxon>
        <taxon>Bacillota</taxon>
        <taxon>Bacilli</taxon>
        <taxon>Bacillales</taxon>
        <taxon>Bacillaceae</taxon>
        <taxon>Bacillus</taxon>
        <taxon>Bacillus cereus group</taxon>
    </lineage>
</organism>
<dbReference type="eggNOG" id="COG2207">
    <property type="taxonomic scope" value="Bacteria"/>
</dbReference>
<dbReference type="Gene3D" id="1.10.10.60">
    <property type="entry name" value="Homeodomain-like"/>
    <property type="match status" value="1"/>
</dbReference>
<dbReference type="SMART" id="SM00342">
    <property type="entry name" value="HTH_ARAC"/>
    <property type="match status" value="1"/>
</dbReference>
<accession>A7GNT7</accession>
<dbReference type="PANTHER" id="PTHR43280:SF2">
    <property type="entry name" value="HTH-TYPE TRANSCRIPTIONAL REGULATOR EXSA"/>
    <property type="match status" value="1"/>
</dbReference>
<keyword evidence="2" id="KW-0238">DNA-binding</keyword>
<evidence type="ECO:0000313" key="6">
    <source>
        <dbReference type="Proteomes" id="UP000002300"/>
    </source>
</evidence>
<dbReference type="PANTHER" id="PTHR43280">
    <property type="entry name" value="ARAC-FAMILY TRANSCRIPTIONAL REGULATOR"/>
    <property type="match status" value="1"/>
</dbReference>
<evidence type="ECO:0000256" key="2">
    <source>
        <dbReference type="ARBA" id="ARBA00023125"/>
    </source>
</evidence>
<name>A7GNT7_BACCN</name>
<dbReference type="EMBL" id="CP000764">
    <property type="protein sequence ID" value="ABS21795.1"/>
    <property type="molecule type" value="Genomic_DNA"/>
</dbReference>
<dbReference type="KEGG" id="bcy:Bcer98_1479"/>
<dbReference type="InterPro" id="IPR046532">
    <property type="entry name" value="DUF6597"/>
</dbReference>